<proteinExistence type="predicted"/>
<reference evidence="1 2" key="1">
    <citation type="submission" date="2022-09" db="EMBL/GenBank/DDBJ databases">
        <title>Complete genome sequence of Janibacter terrae strain COS04-44, PCL-degrading bacteria isolated from oil spilled coast.</title>
        <authorList>
            <person name="Park H."/>
            <person name="Kim J.Y."/>
            <person name="An S.H."/>
            <person name="Lee C.M."/>
            <person name="Weon H.-Y."/>
        </authorList>
    </citation>
    <scope>NUCLEOTIDE SEQUENCE [LARGE SCALE GENOMIC DNA]</scope>
    <source>
        <strain evidence="1 2">COS04-44</strain>
    </source>
</reference>
<dbReference type="PANTHER" id="PTHR13061:SF29">
    <property type="entry name" value="GAMMA CARBONIC ANHYDRASE-LIKE 1, MITOCHONDRIAL-RELATED"/>
    <property type="match status" value="1"/>
</dbReference>
<dbReference type="InterPro" id="IPR047324">
    <property type="entry name" value="LbH_gamma_CA-like"/>
</dbReference>
<evidence type="ECO:0000313" key="2">
    <source>
        <dbReference type="Proteomes" id="UP001381003"/>
    </source>
</evidence>
<dbReference type="SUPFAM" id="SSF51161">
    <property type="entry name" value="Trimeric LpxA-like enzymes"/>
    <property type="match status" value="1"/>
</dbReference>
<keyword evidence="2" id="KW-1185">Reference proteome</keyword>
<evidence type="ECO:0000313" key="1">
    <source>
        <dbReference type="EMBL" id="WWF05722.1"/>
    </source>
</evidence>
<dbReference type="Proteomes" id="UP001381003">
    <property type="component" value="Chromosome"/>
</dbReference>
<sequence length="173" mass="17992">MAVYALGELTPHIPDSAFIHPDAVVIGAVTLGEQASVWPTAVLRADFGRIVVGDRTSVQDGTVVHCIEEQATSIGADCVVGHNVHLEGCTVGDRCLVGSGSVVLNHASVGDGSVIGAGAVVTQHTVVPAGSMAVGVPARTRPVPAEATEWVRFGVGEYLTNSARYRDQLRRLD</sequence>
<dbReference type="CDD" id="cd04645">
    <property type="entry name" value="LbH_gamma_CA_like"/>
    <property type="match status" value="1"/>
</dbReference>
<dbReference type="InterPro" id="IPR011004">
    <property type="entry name" value="Trimer_LpxA-like_sf"/>
</dbReference>
<dbReference type="EMBL" id="CP104874">
    <property type="protein sequence ID" value="WWF05722.1"/>
    <property type="molecule type" value="Genomic_DNA"/>
</dbReference>
<dbReference type="Gene3D" id="2.160.10.10">
    <property type="entry name" value="Hexapeptide repeat proteins"/>
    <property type="match status" value="1"/>
</dbReference>
<organism evidence="1 2">
    <name type="scientific">Janibacter terrae</name>
    <dbReference type="NCBI Taxonomy" id="103817"/>
    <lineage>
        <taxon>Bacteria</taxon>
        <taxon>Bacillati</taxon>
        <taxon>Actinomycetota</taxon>
        <taxon>Actinomycetes</taxon>
        <taxon>Micrococcales</taxon>
        <taxon>Intrasporangiaceae</taxon>
        <taxon>Janibacter</taxon>
    </lineage>
</organism>
<dbReference type="RefSeq" id="WP_338538561.1">
    <property type="nucleotide sequence ID" value="NZ_CP104874.1"/>
</dbReference>
<accession>A0ABZ2FEH2</accession>
<gene>
    <name evidence="1" type="ORF">N5P18_02280</name>
</gene>
<dbReference type="InterPro" id="IPR001451">
    <property type="entry name" value="Hexapep"/>
</dbReference>
<name>A0ABZ2FEH2_9MICO</name>
<protein>
    <submittedName>
        <fullName evidence="1">Gamma carbonic anhydrase family protein</fullName>
    </submittedName>
</protein>
<dbReference type="InterPro" id="IPR050484">
    <property type="entry name" value="Transf_Hexapept/Carb_Anhydrase"/>
</dbReference>
<dbReference type="PANTHER" id="PTHR13061">
    <property type="entry name" value="DYNACTIN SUBUNIT P25"/>
    <property type="match status" value="1"/>
</dbReference>
<dbReference type="Pfam" id="PF00132">
    <property type="entry name" value="Hexapep"/>
    <property type="match status" value="1"/>
</dbReference>